<sequence length="202" mass="21987">MPEVRSALQSGYPAPGHYGPEHLQGVTLQEDLTRDLVQVTAWTTQRAAVAAALEETLSIAPPKSGGVATMKEMTTLFQVGPGRYWVSAPREARLMDKLSARIDSDLGAVTDLGHSRTTLRISGPAARDVLARGFAIDLDPTQFGPGAFAQTVVHHIGVMVHRPGNDEALFELLVLRTYALSFWEWLFDTAQSFGCTLEARKV</sequence>
<evidence type="ECO:0000256" key="1">
    <source>
        <dbReference type="SAM" id="MobiDB-lite"/>
    </source>
</evidence>
<dbReference type="Pfam" id="PF01571">
    <property type="entry name" value="GCV_T"/>
    <property type="match status" value="1"/>
</dbReference>
<accession>A0A839SUR0</accession>
<organism evidence="3 4">
    <name type="scientific">Limibacillus halophilus</name>
    <dbReference type="NCBI Taxonomy" id="1579333"/>
    <lineage>
        <taxon>Bacteria</taxon>
        <taxon>Pseudomonadati</taxon>
        <taxon>Pseudomonadota</taxon>
        <taxon>Alphaproteobacteria</taxon>
        <taxon>Rhodospirillales</taxon>
        <taxon>Rhodovibrionaceae</taxon>
        <taxon>Limibacillus</taxon>
    </lineage>
</organism>
<evidence type="ECO:0000313" key="3">
    <source>
        <dbReference type="EMBL" id="MBB3065420.1"/>
    </source>
</evidence>
<evidence type="ECO:0000259" key="2">
    <source>
        <dbReference type="Pfam" id="PF01571"/>
    </source>
</evidence>
<feature type="domain" description="GCVT N-terminal" evidence="2">
    <location>
        <begin position="75"/>
        <end position="196"/>
    </location>
</feature>
<proteinExistence type="predicted"/>
<dbReference type="SUPFAM" id="SSF103025">
    <property type="entry name" value="Folate-binding domain"/>
    <property type="match status" value="1"/>
</dbReference>
<gene>
    <name evidence="3" type="ORF">FHR98_001707</name>
</gene>
<reference evidence="3 4" key="1">
    <citation type="submission" date="2020-08" db="EMBL/GenBank/DDBJ databases">
        <title>Genomic Encyclopedia of Type Strains, Phase III (KMG-III): the genomes of soil and plant-associated and newly described type strains.</title>
        <authorList>
            <person name="Whitman W."/>
        </authorList>
    </citation>
    <scope>NUCLEOTIDE SEQUENCE [LARGE SCALE GENOMIC DNA]</scope>
    <source>
        <strain evidence="3 4">CECT 8803</strain>
    </source>
</reference>
<evidence type="ECO:0000313" key="4">
    <source>
        <dbReference type="Proteomes" id="UP000581135"/>
    </source>
</evidence>
<protein>
    <submittedName>
        <fullName evidence="3">Sarcosine oxidase subunit gamma</fullName>
        <ecNumber evidence="3">1.5.3.1</ecNumber>
    </submittedName>
</protein>
<keyword evidence="3" id="KW-0560">Oxidoreductase</keyword>
<name>A0A839SUR0_9PROT</name>
<dbReference type="AlphaFoldDB" id="A0A839SUR0"/>
<dbReference type="RefSeq" id="WP_183416251.1">
    <property type="nucleotide sequence ID" value="NZ_JACHXA010000004.1"/>
</dbReference>
<keyword evidence="4" id="KW-1185">Reference proteome</keyword>
<dbReference type="InterPro" id="IPR027266">
    <property type="entry name" value="TrmE/GcvT-like"/>
</dbReference>
<feature type="region of interest" description="Disordered" evidence="1">
    <location>
        <begin position="1"/>
        <end position="20"/>
    </location>
</feature>
<dbReference type="Gene3D" id="3.30.70.1520">
    <property type="entry name" value="Heterotetrameric sarcosine oxidase"/>
    <property type="match status" value="1"/>
</dbReference>
<dbReference type="Gene3D" id="3.30.1360.120">
    <property type="entry name" value="Probable tRNA modification gtpase trme, domain 1"/>
    <property type="match status" value="1"/>
</dbReference>
<dbReference type="GO" id="GO:0008115">
    <property type="term" value="F:sarcosine oxidase activity"/>
    <property type="evidence" value="ECO:0007669"/>
    <property type="project" value="UniProtKB-EC"/>
</dbReference>
<comment type="caution">
    <text evidence="3">The sequence shown here is derived from an EMBL/GenBank/DDBJ whole genome shotgun (WGS) entry which is preliminary data.</text>
</comment>
<dbReference type="EMBL" id="JACHXA010000004">
    <property type="protein sequence ID" value="MBB3065420.1"/>
    <property type="molecule type" value="Genomic_DNA"/>
</dbReference>
<dbReference type="EC" id="1.5.3.1" evidence="3"/>
<dbReference type="InterPro" id="IPR006222">
    <property type="entry name" value="GCVT_N"/>
</dbReference>
<dbReference type="Proteomes" id="UP000581135">
    <property type="component" value="Unassembled WGS sequence"/>
</dbReference>